<dbReference type="InterPro" id="IPR036857">
    <property type="entry name" value="Thyroglobulin_1_sf"/>
</dbReference>
<sequence length="1391" mass="149912">MCPPVTPGMMGTCVEECSTNSQCPKGTMCCSNGCGHTCQVPVSRMRGKCPSYNKDTVGICVGNGAGGKKCSGDMDCKNGDLCCNNGCGPVCTPADTKTPCQRELAMAMIQMRTSLDSCSPIFIPRCDRKGNYHRTQCYDNNGVCFCVNPNGTKIAGTEVRGNPDCSKATKPGTCPAIVSVSKSDLICSSTCQSDDDCIGSDKCCTNGCAYHCSPAVFKDGAFCIYKPYIDTTVTYVGVVASIKMASAEACKAACDKDTLADCIGVVYQKDNGGRCAKYTDQTHITKTPLKGSVYYERLCQFSAGLCRNQSSVLMSDGVPKTCNHDNDCGVQSFGCEGGHCCPRLNRPPTIPPMVLCKSGGIVIKDTNGLVKSCSLSTPCGAGEECEDSVCCPKAILQGLCPENREVLMEDGSPKTCMTDQECGVVGYKCQGQLGSKYCCPGPSAQVVCPNGGIPQKVNNLPKSCTSDTQCGLSYTCKGSPGSKHCCPTKLYKLDVCPNNGMVFISDGRPKRCTVNADCLGGIGVYTCVDNYCCPQKVNQNMCPHNGRVLKINGQPRTCTADIECQGSRQGSFSCQQGYCCPRSNICPDGKEPKCCDIKLCLYHACPLAPRAACRINPCGGCKVEFYDRFNNIVNCTAGLTKCQEKQQKTVEVSMMWVDTTGYTSVETDGLVQQISNEGLDDQDTTVVPKPLDSKPGQCPGGDLHDTGVTSTSPCTTDSECAGDKKCCYNGNNTYCRLPVIVPMTKGHCEKPPVVGLCEGYFIRYFFNSTSRKCEQFVYGGCHGNENNFQTLEACQRGCIEGTPQECLESPDRGQCKAYIPMFFYNVNSGKCEKFIYGGCQGNSNKFTTLQQCYATCTKGTLPNGAGVHMPDCMADGRYAPVQCQGALCWCVHNSGKMIPGSMTLGRPQCNTCPDGSLPQICDTCLTARCGGRPAVKCLADPCNNCAVKFVDRSGSAVNCGDKCNGVKPAVIQGISDLECGNRKKVWYYNKITQTCQETFVCTHHASSPSVYASKLECQSECTASVCGGSGPMTCTTTCNNLSCKRFPSAVCRVNPCTCNTEFYDPVTNLQVNCDVVTPICQIQRAQMMLSVTPSKLKQDVTEYVCNVRGEFLPQQCDRAKHCWCVDGLGKMTSQKKVTVRNIAQSIGCKENKTKSAVLSVTYNVDYDSVIKGKENSFKRAFMQRLQEITPEIRQYVQKIMLRRGSVIVDVVLITPDSDAEVKDVGAFVNLLSSEISKGLAVTFDGKLLVSETAVNSRLSFEQEPESLKAPVTDTEDRKTVLIVVLTVVLSAVLITAVIVICVSYHYTSAYCGAHCGTVSSTHYSCHCNLFIIIPVLIVVLTVVLSAVLVTAVIVICLVKRRGGKFSSLEEGKESPRMSNDMYFHNAACEKK</sequence>
<comment type="caution">
    <text evidence="2">Lacks conserved residue(s) required for the propagation of feature annotation.</text>
</comment>
<feature type="domain" description="Thyroglobulin type-1" evidence="6">
    <location>
        <begin position="97"/>
        <end position="165"/>
    </location>
</feature>
<dbReference type="SUPFAM" id="SSF57256">
    <property type="entry name" value="Elafin-like"/>
    <property type="match status" value="3"/>
</dbReference>
<dbReference type="InterPro" id="IPR036880">
    <property type="entry name" value="Kunitz_BPTI_sf"/>
</dbReference>
<dbReference type="InterPro" id="IPR000716">
    <property type="entry name" value="Thyroglobulin_1"/>
</dbReference>
<dbReference type="SMART" id="SM00289">
    <property type="entry name" value="WR1"/>
    <property type="match status" value="7"/>
</dbReference>
<evidence type="ECO:0000259" key="5">
    <source>
        <dbReference type="PROSITE" id="PS50948"/>
    </source>
</evidence>
<evidence type="ECO:0000313" key="9">
    <source>
        <dbReference type="Proteomes" id="UP001186944"/>
    </source>
</evidence>
<evidence type="ECO:0000259" key="6">
    <source>
        <dbReference type="PROSITE" id="PS51162"/>
    </source>
</evidence>
<dbReference type="InterPro" id="IPR002223">
    <property type="entry name" value="Kunitz_BPTI"/>
</dbReference>
<dbReference type="CDD" id="cd00199">
    <property type="entry name" value="WAP"/>
    <property type="match status" value="1"/>
</dbReference>
<dbReference type="SMART" id="SM00131">
    <property type="entry name" value="KU"/>
    <property type="match status" value="2"/>
</dbReference>
<dbReference type="GO" id="GO:0004867">
    <property type="term" value="F:serine-type endopeptidase inhibitor activity"/>
    <property type="evidence" value="ECO:0007669"/>
    <property type="project" value="InterPro"/>
</dbReference>
<protein>
    <submittedName>
        <fullName evidence="8">Uncharacterized protein</fullName>
    </submittedName>
</protein>
<dbReference type="InterPro" id="IPR003609">
    <property type="entry name" value="Pan_app"/>
</dbReference>
<feature type="domain" description="BPTI/Kunitz inhibitor" evidence="4">
    <location>
        <begin position="748"/>
        <end position="798"/>
    </location>
</feature>
<dbReference type="PRINTS" id="PR00759">
    <property type="entry name" value="BASICPTASE"/>
</dbReference>
<evidence type="ECO:0000256" key="1">
    <source>
        <dbReference type="ARBA" id="ARBA00023157"/>
    </source>
</evidence>
<dbReference type="FunFam" id="4.10.410.10:FF:000020">
    <property type="entry name" value="Collagen, type VI, alpha 3"/>
    <property type="match status" value="2"/>
</dbReference>
<organism evidence="8 9">
    <name type="scientific">Pinctada imbricata</name>
    <name type="common">Atlantic pearl-oyster</name>
    <name type="synonym">Pinctada martensii</name>
    <dbReference type="NCBI Taxonomy" id="66713"/>
    <lineage>
        <taxon>Eukaryota</taxon>
        <taxon>Metazoa</taxon>
        <taxon>Spiralia</taxon>
        <taxon>Lophotrochozoa</taxon>
        <taxon>Mollusca</taxon>
        <taxon>Bivalvia</taxon>
        <taxon>Autobranchia</taxon>
        <taxon>Pteriomorphia</taxon>
        <taxon>Pterioida</taxon>
        <taxon>Pterioidea</taxon>
        <taxon>Pteriidae</taxon>
        <taxon>Pinctada</taxon>
    </lineage>
</organism>
<feature type="domain" description="WAP" evidence="7">
    <location>
        <begin position="167"/>
        <end position="216"/>
    </location>
</feature>
<dbReference type="PROSITE" id="PS50279">
    <property type="entry name" value="BPTI_KUNITZ_2"/>
    <property type="match status" value="2"/>
</dbReference>
<dbReference type="Pfam" id="PF00086">
    <property type="entry name" value="Thyroglobulin_1"/>
    <property type="match status" value="3"/>
</dbReference>
<dbReference type="SMART" id="SM00217">
    <property type="entry name" value="WAP"/>
    <property type="match status" value="4"/>
</dbReference>
<evidence type="ECO:0000313" key="8">
    <source>
        <dbReference type="EMBL" id="KAK3088649.1"/>
    </source>
</evidence>
<keyword evidence="3" id="KW-1133">Transmembrane helix</keyword>
<evidence type="ECO:0000259" key="7">
    <source>
        <dbReference type="PROSITE" id="PS51390"/>
    </source>
</evidence>
<comment type="caution">
    <text evidence="8">The sequence shown here is derived from an EMBL/GenBank/DDBJ whole genome shotgun (WGS) entry which is preliminary data.</text>
</comment>
<feature type="domain" description="Thyroglobulin type-1" evidence="6">
    <location>
        <begin position="853"/>
        <end position="909"/>
    </location>
</feature>
<evidence type="ECO:0000256" key="3">
    <source>
        <dbReference type="SAM" id="Phobius"/>
    </source>
</evidence>
<evidence type="ECO:0000259" key="4">
    <source>
        <dbReference type="PROSITE" id="PS50279"/>
    </source>
</evidence>
<proteinExistence type="predicted"/>
<dbReference type="Gene3D" id="4.10.75.10">
    <property type="entry name" value="Elafin-like"/>
    <property type="match status" value="4"/>
</dbReference>
<keyword evidence="1 2" id="KW-1015">Disulfide bond</keyword>
<feature type="transmembrane region" description="Helical" evidence="3">
    <location>
        <begin position="1329"/>
        <end position="1358"/>
    </location>
</feature>
<dbReference type="CDD" id="cd00191">
    <property type="entry name" value="TY"/>
    <property type="match status" value="2"/>
</dbReference>
<feature type="domain" description="BPTI/Kunitz inhibitor" evidence="4">
    <location>
        <begin position="806"/>
        <end position="856"/>
    </location>
</feature>
<evidence type="ECO:0000256" key="2">
    <source>
        <dbReference type="PROSITE-ProRule" id="PRU00500"/>
    </source>
</evidence>
<dbReference type="SUPFAM" id="SSF57362">
    <property type="entry name" value="BPTI-like"/>
    <property type="match status" value="3"/>
</dbReference>
<dbReference type="Gene3D" id="4.10.410.10">
    <property type="entry name" value="Pancreatic trypsin inhibitor Kunitz domain"/>
    <property type="match status" value="2"/>
</dbReference>
<dbReference type="Pfam" id="PF00014">
    <property type="entry name" value="Kunitz_BPTI"/>
    <property type="match status" value="2"/>
</dbReference>
<name>A0AA89BZQ9_PINIB</name>
<feature type="domain" description="WAP" evidence="7">
    <location>
        <begin position="691"/>
        <end position="739"/>
    </location>
</feature>
<gene>
    <name evidence="8" type="ORF">FSP39_021894</name>
</gene>
<accession>A0AA89BZQ9</accession>
<dbReference type="PROSITE" id="PS51390">
    <property type="entry name" value="WAP"/>
    <property type="match status" value="3"/>
</dbReference>
<dbReference type="PROSITE" id="PS00484">
    <property type="entry name" value="THYROGLOBULIN_1_1"/>
    <property type="match status" value="2"/>
</dbReference>
<feature type="domain" description="Apple" evidence="5">
    <location>
        <begin position="223"/>
        <end position="299"/>
    </location>
</feature>
<dbReference type="InterPro" id="IPR006150">
    <property type="entry name" value="Cys_repeat_1"/>
</dbReference>
<keyword evidence="3" id="KW-0812">Transmembrane</keyword>
<dbReference type="InterPro" id="IPR051388">
    <property type="entry name" value="Serpin_venom_toxin"/>
</dbReference>
<dbReference type="InterPro" id="IPR020901">
    <property type="entry name" value="Prtase_inh_Kunz-CS"/>
</dbReference>
<dbReference type="SMART" id="SM00211">
    <property type="entry name" value="TY"/>
    <property type="match status" value="3"/>
</dbReference>
<dbReference type="CDD" id="cd00109">
    <property type="entry name" value="Kunitz-type"/>
    <property type="match status" value="2"/>
</dbReference>
<dbReference type="PROSITE" id="PS50948">
    <property type="entry name" value="PAN"/>
    <property type="match status" value="1"/>
</dbReference>
<dbReference type="PANTHER" id="PTHR46751:SF1">
    <property type="entry name" value="WAP FOUR-DISULFIDE CORE DOMAIN PROTEIN 6A"/>
    <property type="match status" value="1"/>
</dbReference>
<dbReference type="InterPro" id="IPR036645">
    <property type="entry name" value="Elafin-like_sf"/>
</dbReference>
<feature type="domain" description="WAP" evidence="7">
    <location>
        <begin position="1"/>
        <end position="42"/>
    </location>
</feature>
<feature type="domain" description="Thyroglobulin type-1" evidence="6">
    <location>
        <begin position="1077"/>
        <end position="1148"/>
    </location>
</feature>
<reference evidence="8" key="1">
    <citation type="submission" date="2019-08" db="EMBL/GenBank/DDBJ databases">
        <title>The improved chromosome-level genome for the pearl oyster Pinctada fucata martensii using PacBio sequencing and Hi-C.</title>
        <authorList>
            <person name="Zheng Z."/>
        </authorList>
    </citation>
    <scope>NUCLEOTIDE SEQUENCE</scope>
    <source>
        <strain evidence="8">ZZ-2019</strain>
        <tissue evidence="8">Adductor muscle</tissue>
    </source>
</reference>
<dbReference type="EMBL" id="VSWD01000011">
    <property type="protein sequence ID" value="KAK3088649.1"/>
    <property type="molecule type" value="Genomic_DNA"/>
</dbReference>
<dbReference type="InterPro" id="IPR008197">
    <property type="entry name" value="WAP_dom"/>
</dbReference>
<dbReference type="Gene3D" id="4.10.800.10">
    <property type="entry name" value="Thyroglobulin type-1"/>
    <property type="match status" value="2"/>
</dbReference>
<feature type="disulfide bond" evidence="2">
    <location>
        <begin position="137"/>
        <end position="144"/>
    </location>
</feature>
<dbReference type="SUPFAM" id="SSF57610">
    <property type="entry name" value="Thyroglobulin type-1 domain"/>
    <property type="match status" value="3"/>
</dbReference>
<dbReference type="Proteomes" id="UP001186944">
    <property type="component" value="Unassembled WGS sequence"/>
</dbReference>
<feature type="transmembrane region" description="Helical" evidence="3">
    <location>
        <begin position="1280"/>
        <end position="1306"/>
    </location>
</feature>
<dbReference type="GO" id="GO:0005615">
    <property type="term" value="C:extracellular space"/>
    <property type="evidence" value="ECO:0007669"/>
    <property type="project" value="TreeGrafter"/>
</dbReference>
<dbReference type="PANTHER" id="PTHR46751">
    <property type="entry name" value="EPPIN"/>
    <property type="match status" value="1"/>
</dbReference>
<keyword evidence="3" id="KW-0472">Membrane</keyword>
<dbReference type="PROSITE" id="PS51162">
    <property type="entry name" value="THYROGLOBULIN_1_2"/>
    <property type="match status" value="3"/>
</dbReference>
<keyword evidence="9" id="KW-1185">Reference proteome</keyword>
<dbReference type="Pfam" id="PF00095">
    <property type="entry name" value="WAP"/>
    <property type="match status" value="4"/>
</dbReference>
<dbReference type="PROSITE" id="PS00280">
    <property type="entry name" value="BPTI_KUNITZ_1"/>
    <property type="match status" value="2"/>
</dbReference>